<evidence type="ECO:0000313" key="1">
    <source>
        <dbReference type="EMBL" id="QBJ02652.1"/>
    </source>
</evidence>
<evidence type="ECO:0000313" key="2">
    <source>
        <dbReference type="Proteomes" id="UP000294134"/>
    </source>
</evidence>
<accession>A0A481W4S4</accession>
<dbReference type="EMBL" id="MK552327">
    <property type="protein sequence ID" value="QBJ02652.1"/>
    <property type="molecule type" value="Genomic_DNA"/>
</dbReference>
<proteinExistence type="predicted"/>
<keyword evidence="2" id="KW-1185">Reference proteome</keyword>
<dbReference type="Proteomes" id="UP000294134">
    <property type="component" value="Segment"/>
</dbReference>
<organism evidence="1 2">
    <name type="scientific">Pseudomonas phage Psa21</name>
    <dbReference type="NCBI Taxonomy" id="2530023"/>
    <lineage>
        <taxon>Viruses</taxon>
        <taxon>Duplodnaviria</taxon>
        <taxon>Heunggongvirae</taxon>
        <taxon>Uroviricota</taxon>
        <taxon>Caudoviricetes</taxon>
        <taxon>Chimalliviridae</taxon>
        <taxon>Tepukevirus</taxon>
        <taxon>Tepukevirus Psa21</taxon>
    </lineage>
</organism>
<protein>
    <submittedName>
        <fullName evidence="1">Uncharacterized protein</fullName>
    </submittedName>
</protein>
<gene>
    <name evidence="1" type="ORF">PSA21_124</name>
</gene>
<reference evidence="1 2" key="1">
    <citation type="submission" date="2019-02" db="EMBL/GenBank/DDBJ databases">
        <authorList>
            <person name="Frampton R.A."/>
            <person name="Wojtus J.K."/>
            <person name="Fineran P.C."/>
            <person name="Hendrickson H.L."/>
        </authorList>
    </citation>
    <scope>NUCLEOTIDE SEQUENCE [LARGE SCALE GENOMIC DNA]</scope>
</reference>
<name>A0A481W4S4_9CAUD</name>
<sequence length="111" mass="12778">MTQTTIHPIRSFIEYITDAESVWDPTRYIQGRRLSDSNAEFEYMLTYSYLLGGAYMTGTFGKEGITVELWFRDTQGFQIAVSLDGKELDRFSYPPHATEEVIQRLEHLASA</sequence>